<keyword evidence="1" id="KW-1133">Transmembrane helix</keyword>
<gene>
    <name evidence="2" type="ordered locus">SpiGrapes_2177</name>
</gene>
<reference evidence="2 3" key="1">
    <citation type="submission" date="2011-11" db="EMBL/GenBank/DDBJ databases">
        <title>Complete sequence of Spirochaeta sp. grapes.</title>
        <authorList>
            <consortium name="US DOE Joint Genome Institute"/>
            <person name="Lucas S."/>
            <person name="Han J."/>
            <person name="Lapidus A."/>
            <person name="Cheng J.-F."/>
            <person name="Goodwin L."/>
            <person name="Pitluck S."/>
            <person name="Peters L."/>
            <person name="Ovchinnikova G."/>
            <person name="Munk A.C."/>
            <person name="Detter J.C."/>
            <person name="Han C."/>
            <person name="Tapia R."/>
            <person name="Land M."/>
            <person name="Hauser L."/>
            <person name="Kyrpides N."/>
            <person name="Ivanova N."/>
            <person name="Pagani I."/>
            <person name="Ritalahtilisa K."/>
            <person name="Loeffler F."/>
            <person name="Woyke T."/>
        </authorList>
    </citation>
    <scope>NUCLEOTIDE SEQUENCE [LARGE SCALE GENOMIC DNA]</scope>
    <source>
        <strain evidence="3">ATCC BAA-1885 / DSM 22778 / Grapes</strain>
    </source>
</reference>
<evidence type="ECO:0000313" key="3">
    <source>
        <dbReference type="Proteomes" id="UP000005632"/>
    </source>
</evidence>
<dbReference type="HOGENOM" id="CLU_137433_1_0_12"/>
<keyword evidence="3" id="KW-1185">Reference proteome</keyword>
<name>G8QRN1_SPHPG</name>
<sequence length="160" mass="18053">MKVKFDRRFLIRTVAVVLVLLFGVLMYFVGRQHTILLDNKTVTVGGQELMALQIVEVQVDNLEELELAARDRDKAVVTRQSHRITITYTDSDWNEISFTRKFKVPVGEDMSIISIPTLVANPDAPQSLWLTRYELPTIAVAPAPEEIEIVTDDLSALVSL</sequence>
<dbReference type="OrthoDB" id="360180at2"/>
<evidence type="ECO:0000256" key="1">
    <source>
        <dbReference type="SAM" id="Phobius"/>
    </source>
</evidence>
<dbReference type="eggNOG" id="ENOG50335DB">
    <property type="taxonomic scope" value="Bacteria"/>
</dbReference>
<dbReference type="KEGG" id="sgp:SpiGrapes_2177"/>
<evidence type="ECO:0000313" key="2">
    <source>
        <dbReference type="EMBL" id="AEV29953.1"/>
    </source>
</evidence>
<keyword evidence="1" id="KW-0812">Transmembrane</keyword>
<dbReference type="Proteomes" id="UP000005632">
    <property type="component" value="Chromosome"/>
</dbReference>
<dbReference type="InterPro" id="IPR046654">
    <property type="entry name" value="DUF6672"/>
</dbReference>
<dbReference type="RefSeq" id="WP_014270794.1">
    <property type="nucleotide sequence ID" value="NC_016633.1"/>
</dbReference>
<accession>G8QRN1</accession>
<dbReference type="AlphaFoldDB" id="G8QRN1"/>
<protein>
    <submittedName>
        <fullName evidence="2">Uncharacterized protein</fullName>
    </submittedName>
</protein>
<feature type="transmembrane region" description="Helical" evidence="1">
    <location>
        <begin position="9"/>
        <end position="30"/>
    </location>
</feature>
<dbReference type="EMBL" id="CP003155">
    <property type="protein sequence ID" value="AEV29953.1"/>
    <property type="molecule type" value="Genomic_DNA"/>
</dbReference>
<dbReference type="STRING" id="158190.SpiGrapes_2177"/>
<organism evidence="2 3">
    <name type="scientific">Sphaerochaeta pleomorpha (strain ATCC BAA-1885 / DSM 22778 / Grapes)</name>
    <dbReference type="NCBI Taxonomy" id="158190"/>
    <lineage>
        <taxon>Bacteria</taxon>
        <taxon>Pseudomonadati</taxon>
        <taxon>Spirochaetota</taxon>
        <taxon>Spirochaetia</taxon>
        <taxon>Spirochaetales</taxon>
        <taxon>Sphaerochaetaceae</taxon>
        <taxon>Sphaerochaeta</taxon>
    </lineage>
</organism>
<proteinExistence type="predicted"/>
<keyword evidence="1" id="KW-0472">Membrane</keyword>
<dbReference type="Pfam" id="PF20377">
    <property type="entry name" value="DUF6672"/>
    <property type="match status" value="1"/>
</dbReference>